<reference evidence="10" key="3">
    <citation type="submission" date="2023-05" db="EMBL/GenBank/DDBJ databases">
        <authorList>
            <person name="Smith C.H."/>
        </authorList>
    </citation>
    <scope>NUCLEOTIDE SEQUENCE</scope>
    <source>
        <strain evidence="10">CHS0354</strain>
        <tissue evidence="10">Mantle</tissue>
    </source>
</reference>
<evidence type="ECO:0000259" key="8">
    <source>
        <dbReference type="PROSITE" id="PS50118"/>
    </source>
</evidence>
<dbReference type="PANTHER" id="PTHR45789:SF2">
    <property type="entry name" value="FI18025P1"/>
    <property type="match status" value="1"/>
</dbReference>
<dbReference type="InterPro" id="IPR009071">
    <property type="entry name" value="HMG_box_dom"/>
</dbReference>
<evidence type="ECO:0000256" key="6">
    <source>
        <dbReference type="PROSITE-ProRule" id="PRU00267"/>
    </source>
</evidence>
<dbReference type="PANTHER" id="PTHR45789">
    <property type="entry name" value="FI18025P1"/>
    <property type="match status" value="1"/>
</dbReference>
<sequence>MESMVKDSNHPAKCLPSFAELVSDLKLNKNHLIDVLNASNSMEEEDLSTGNIIAERDKNCRFVKNIDLVSHNDDTVLGKHLSDQTATVMRYQMSAELQGYNDGNIDQSKTITGDDDNRDVSKKTLINDYFPAWIKAPLMLNQVSSDSRCISDITCCYDDHIVPAKDRVQCWFKSRQAMEDISSNSVFNSVYVQGHNKMILNSPKVPKGLGNSTVIEHVDAVVGFDKNDKTPTRKEVEDIILQSQIYPTIDQGTGQQYADDSCDAKNKEIYSSNEQTIVWSESGSILNKMAGPTHCNNQYNSLGSAYKQLPSQQFMNSKTTAIFEGKEIIWPSFGDNEVNREVDTMNYSQSYSLAACPVQHDQGKGLANTYMASQTYLDKTFCEKKQDEMIHLSLESIQACPSDNISEDSKPRLLTAQSEHRIEMGNIAWSSLGTQAYPNAGASWHQTPLQREVYPQDNSTNPTSARFLYHPLTYRDCRNQEGRRDLSFLQFDKRNQESKMPYLPHVQQKLKMETIDTYDEISSAKDRLSFHEQIGLCEDDYTLTTMEHNNMHRQALLTKSNVDFQRQQTVSMLQQDVLVSDIGSVATETSPFVGQVDPLTCAYAFSTPFCMDQTFTSAESKTNQDQKSSVSSSSEYILYGAQRKELWLGDSGYFGLQASVPRLNNFGQDNQLYRHERVAPVDRWQHSDNPISPKRIYEEGTRTFSWMDPQVNVENFMPVNPNLIHNNCISTVSRRHNQMQTQMSLPNCEDCPYGIDSFPLVNRKSDCSVQSGCSSSPSIHTEKSSLSTSSDFTMMKSVPSTRRKQKTYNANRLRRPKNGFIRFANEKRKELAKKYPRLNNRQISRLLGNRWKQMSEEDKKPYELSFYEELKKLRDEQPEWKWRNASEPKDTNQIMTTRLRPRNRLKVQHSLNAIIGHSARSSETEQDKSVEPSFGNKDCWVQCDLCLKWRQLPEGVVMETEIPTFWFCYMNPDTSKSACYVEEELPAPTNH</sequence>
<dbReference type="Proteomes" id="UP001195483">
    <property type="component" value="Unassembled WGS sequence"/>
</dbReference>
<evidence type="ECO:0000256" key="2">
    <source>
        <dbReference type="ARBA" id="ARBA00022771"/>
    </source>
</evidence>
<dbReference type="InterPro" id="IPR011124">
    <property type="entry name" value="Znf_CW"/>
</dbReference>
<dbReference type="Gene3D" id="3.30.40.100">
    <property type="match status" value="1"/>
</dbReference>
<evidence type="ECO:0000256" key="1">
    <source>
        <dbReference type="ARBA" id="ARBA00022723"/>
    </source>
</evidence>
<keyword evidence="4 6" id="KW-0238">DNA-binding</keyword>
<protein>
    <submittedName>
        <fullName evidence="10">Uncharacterized protein</fullName>
    </submittedName>
</protein>
<dbReference type="GO" id="GO:0000981">
    <property type="term" value="F:DNA-binding transcription factor activity, RNA polymerase II-specific"/>
    <property type="evidence" value="ECO:0007669"/>
    <property type="project" value="TreeGrafter"/>
</dbReference>
<keyword evidence="2" id="KW-0863">Zinc-finger</keyword>
<keyword evidence="11" id="KW-1185">Reference proteome</keyword>
<dbReference type="GO" id="GO:0008270">
    <property type="term" value="F:zinc ion binding"/>
    <property type="evidence" value="ECO:0007669"/>
    <property type="project" value="UniProtKB-KW"/>
</dbReference>
<evidence type="ECO:0000313" key="11">
    <source>
        <dbReference type="Proteomes" id="UP001195483"/>
    </source>
</evidence>
<evidence type="ECO:0000256" key="3">
    <source>
        <dbReference type="ARBA" id="ARBA00022833"/>
    </source>
</evidence>
<proteinExistence type="predicted"/>
<evidence type="ECO:0000313" key="10">
    <source>
        <dbReference type="EMBL" id="KAK3603818.1"/>
    </source>
</evidence>
<evidence type="ECO:0000256" key="4">
    <source>
        <dbReference type="ARBA" id="ARBA00023125"/>
    </source>
</evidence>
<dbReference type="GO" id="GO:0000978">
    <property type="term" value="F:RNA polymerase II cis-regulatory region sequence-specific DNA binding"/>
    <property type="evidence" value="ECO:0007669"/>
    <property type="project" value="TreeGrafter"/>
</dbReference>
<feature type="DNA-binding region" description="HMG box" evidence="6">
    <location>
        <begin position="813"/>
        <end position="881"/>
    </location>
</feature>
<dbReference type="Gene3D" id="1.10.30.10">
    <property type="entry name" value="High mobility group box domain"/>
    <property type="match status" value="1"/>
</dbReference>
<reference evidence="10" key="2">
    <citation type="journal article" date="2021" name="Genome Biol. Evol.">
        <title>Developing a high-quality reference genome for a parasitic bivalve with doubly uniparental inheritance (Bivalvia: Unionida).</title>
        <authorList>
            <person name="Smith C.H."/>
        </authorList>
    </citation>
    <scope>NUCLEOTIDE SEQUENCE</scope>
    <source>
        <strain evidence="10">CHS0354</strain>
        <tissue evidence="10">Mantle</tissue>
    </source>
</reference>
<keyword evidence="5 6" id="KW-0539">Nucleus</keyword>
<dbReference type="SUPFAM" id="SSF47095">
    <property type="entry name" value="HMG-box"/>
    <property type="match status" value="1"/>
</dbReference>
<keyword evidence="3" id="KW-0862">Zinc</keyword>
<keyword evidence="1" id="KW-0479">Metal-binding</keyword>
<dbReference type="SMART" id="SM00398">
    <property type="entry name" value="HMG"/>
    <property type="match status" value="1"/>
</dbReference>
<evidence type="ECO:0000259" key="9">
    <source>
        <dbReference type="PROSITE" id="PS51050"/>
    </source>
</evidence>
<feature type="domain" description="CW-type" evidence="9">
    <location>
        <begin position="934"/>
        <end position="987"/>
    </location>
</feature>
<reference evidence="10" key="1">
    <citation type="journal article" date="2021" name="Genome Biol. Evol.">
        <title>A High-Quality Reference Genome for a Parasitic Bivalve with Doubly Uniparental Inheritance (Bivalvia: Unionida).</title>
        <authorList>
            <person name="Smith C.H."/>
        </authorList>
    </citation>
    <scope>NUCLEOTIDE SEQUENCE</scope>
    <source>
        <strain evidence="10">CHS0354</strain>
    </source>
</reference>
<dbReference type="InterPro" id="IPR036910">
    <property type="entry name" value="HMG_box_dom_sf"/>
</dbReference>
<comment type="caution">
    <text evidence="10">The sequence shown here is derived from an EMBL/GenBank/DDBJ whole genome shotgun (WGS) entry which is preliminary data.</text>
</comment>
<evidence type="ECO:0000256" key="5">
    <source>
        <dbReference type="ARBA" id="ARBA00023242"/>
    </source>
</evidence>
<dbReference type="PROSITE" id="PS51050">
    <property type="entry name" value="ZF_CW"/>
    <property type="match status" value="1"/>
</dbReference>
<organism evidence="10 11">
    <name type="scientific">Potamilus streckersoni</name>
    <dbReference type="NCBI Taxonomy" id="2493646"/>
    <lineage>
        <taxon>Eukaryota</taxon>
        <taxon>Metazoa</taxon>
        <taxon>Spiralia</taxon>
        <taxon>Lophotrochozoa</taxon>
        <taxon>Mollusca</taxon>
        <taxon>Bivalvia</taxon>
        <taxon>Autobranchia</taxon>
        <taxon>Heteroconchia</taxon>
        <taxon>Palaeoheterodonta</taxon>
        <taxon>Unionida</taxon>
        <taxon>Unionoidea</taxon>
        <taxon>Unionidae</taxon>
        <taxon>Ambleminae</taxon>
        <taxon>Lampsilini</taxon>
        <taxon>Potamilus</taxon>
    </lineage>
</organism>
<accession>A0AAE0T5Z3</accession>
<dbReference type="EMBL" id="JAEAOA010002358">
    <property type="protein sequence ID" value="KAK3603818.1"/>
    <property type="molecule type" value="Genomic_DNA"/>
</dbReference>
<dbReference type="PROSITE" id="PS50118">
    <property type="entry name" value="HMG_BOX_2"/>
    <property type="match status" value="1"/>
</dbReference>
<evidence type="ECO:0000256" key="7">
    <source>
        <dbReference type="SAM" id="MobiDB-lite"/>
    </source>
</evidence>
<dbReference type="GO" id="GO:0005634">
    <property type="term" value="C:nucleus"/>
    <property type="evidence" value="ECO:0007669"/>
    <property type="project" value="UniProtKB-UniRule"/>
</dbReference>
<dbReference type="AlphaFoldDB" id="A0AAE0T5Z3"/>
<dbReference type="Pfam" id="PF00505">
    <property type="entry name" value="HMG_box"/>
    <property type="match status" value="1"/>
</dbReference>
<gene>
    <name evidence="10" type="ORF">CHS0354_042819</name>
</gene>
<name>A0AAE0T5Z3_9BIVA</name>
<feature type="domain" description="HMG box" evidence="8">
    <location>
        <begin position="813"/>
        <end position="881"/>
    </location>
</feature>
<feature type="region of interest" description="Disordered" evidence="7">
    <location>
        <begin position="771"/>
        <end position="805"/>
    </location>
</feature>
<dbReference type="Pfam" id="PF07496">
    <property type="entry name" value="zf-CW"/>
    <property type="match status" value="1"/>
</dbReference>
<dbReference type="InterPro" id="IPR051356">
    <property type="entry name" value="SOX/SOX-like_TF"/>
</dbReference>